<reference evidence="1" key="1">
    <citation type="submission" date="2020-05" db="EMBL/GenBank/DDBJ databases">
        <title>WGS assembly of Panicum virgatum.</title>
        <authorList>
            <person name="Lovell J.T."/>
            <person name="Jenkins J."/>
            <person name="Shu S."/>
            <person name="Juenger T.E."/>
            <person name="Schmutz J."/>
        </authorList>
    </citation>
    <scope>NUCLEOTIDE SEQUENCE</scope>
    <source>
        <strain evidence="1">AP13</strain>
    </source>
</reference>
<name>A0A8T0XRR9_PANVG</name>
<proteinExistence type="predicted"/>
<organism evidence="1 2">
    <name type="scientific">Panicum virgatum</name>
    <name type="common">Blackwell switchgrass</name>
    <dbReference type="NCBI Taxonomy" id="38727"/>
    <lineage>
        <taxon>Eukaryota</taxon>
        <taxon>Viridiplantae</taxon>
        <taxon>Streptophyta</taxon>
        <taxon>Embryophyta</taxon>
        <taxon>Tracheophyta</taxon>
        <taxon>Spermatophyta</taxon>
        <taxon>Magnoliopsida</taxon>
        <taxon>Liliopsida</taxon>
        <taxon>Poales</taxon>
        <taxon>Poaceae</taxon>
        <taxon>PACMAD clade</taxon>
        <taxon>Panicoideae</taxon>
        <taxon>Panicodae</taxon>
        <taxon>Paniceae</taxon>
        <taxon>Panicinae</taxon>
        <taxon>Panicum</taxon>
        <taxon>Panicum sect. Hiantes</taxon>
    </lineage>
</organism>
<dbReference type="Proteomes" id="UP000823388">
    <property type="component" value="Chromosome 1K"/>
</dbReference>
<accession>A0A8T0XRR9</accession>
<dbReference type="EMBL" id="CM029037">
    <property type="protein sequence ID" value="KAG2660876.1"/>
    <property type="molecule type" value="Genomic_DNA"/>
</dbReference>
<keyword evidence="2" id="KW-1185">Reference proteome</keyword>
<gene>
    <name evidence="1" type="ORF">PVAP13_1KG465305</name>
</gene>
<evidence type="ECO:0000313" key="1">
    <source>
        <dbReference type="EMBL" id="KAG2660876.1"/>
    </source>
</evidence>
<sequence>MTASCLLTSQVPGAGAQAAWAQGHSFRGRALSTATTHGAWGAGAGGAVDGEEETVAGLRRRRLGAGESERRRGYGSVGVDGAGVCAATEPDCLRACCTAAVLVRCGGERPRGRLACAPAGS</sequence>
<protein>
    <submittedName>
        <fullName evidence="1">Uncharacterized protein</fullName>
    </submittedName>
</protein>
<dbReference type="AlphaFoldDB" id="A0A8T0XRR9"/>
<comment type="caution">
    <text evidence="1">The sequence shown here is derived from an EMBL/GenBank/DDBJ whole genome shotgun (WGS) entry which is preliminary data.</text>
</comment>
<evidence type="ECO:0000313" key="2">
    <source>
        <dbReference type="Proteomes" id="UP000823388"/>
    </source>
</evidence>